<keyword evidence="4" id="KW-1185">Reference proteome</keyword>
<dbReference type="EMBL" id="JXNT01000003">
    <property type="protein sequence ID" value="ODM20476.1"/>
    <property type="molecule type" value="Genomic_DNA"/>
</dbReference>
<dbReference type="InterPro" id="IPR047204">
    <property type="entry name" value="RMP1_RBD"/>
</dbReference>
<evidence type="ECO:0000259" key="2">
    <source>
        <dbReference type="Pfam" id="PF20945"/>
    </source>
</evidence>
<dbReference type="PANTHER" id="PTHR37792">
    <property type="entry name" value="RIBONUCLEASE MRP PROTEIN SUBUNIT RMP1"/>
    <property type="match status" value="1"/>
</dbReference>
<gene>
    <name evidence="3" type="ORF">SI65_03529</name>
</gene>
<feature type="compositionally biased region" description="Basic and acidic residues" evidence="1">
    <location>
        <begin position="169"/>
        <end position="185"/>
    </location>
</feature>
<dbReference type="PANTHER" id="PTHR37792:SF1">
    <property type="entry name" value="RIBONUCLEASE MRP PROTEIN SUBUNIT RMP1"/>
    <property type="match status" value="1"/>
</dbReference>
<protein>
    <recommendedName>
        <fullName evidence="2">RNase MRP protein 1 RNA binding domain-containing protein</fullName>
    </recommendedName>
</protein>
<dbReference type="GO" id="GO:0000172">
    <property type="term" value="C:ribonuclease MRP complex"/>
    <property type="evidence" value="ECO:0007669"/>
    <property type="project" value="InterPro"/>
</dbReference>
<dbReference type="Proteomes" id="UP000094569">
    <property type="component" value="Unassembled WGS sequence"/>
</dbReference>
<dbReference type="CDD" id="cd22573">
    <property type="entry name" value="RMP1_RBD"/>
    <property type="match status" value="1"/>
</dbReference>
<reference evidence="3 4" key="1">
    <citation type="journal article" date="2016" name="BMC Genomics">
        <title>Comparative genomic and transcriptomic analyses of the Fuzhuan brick tea-fermentation fungus Aspergillus cristatus.</title>
        <authorList>
            <person name="Ge Y."/>
            <person name="Wang Y."/>
            <person name="Liu Y."/>
            <person name="Tan Y."/>
            <person name="Ren X."/>
            <person name="Zhang X."/>
            <person name="Hyde K.D."/>
            <person name="Liu Y."/>
            <person name="Liu Z."/>
        </authorList>
    </citation>
    <scope>NUCLEOTIDE SEQUENCE [LARGE SCALE GENOMIC DNA]</scope>
    <source>
        <strain evidence="3 4">GZAAS20.1005</strain>
    </source>
</reference>
<dbReference type="GO" id="GO:0000466">
    <property type="term" value="P:maturation of 5.8S rRNA from tricistronic rRNA transcript (SSU-rRNA, 5.8S rRNA, LSU-rRNA)"/>
    <property type="evidence" value="ECO:0007669"/>
    <property type="project" value="TreeGrafter"/>
</dbReference>
<dbReference type="VEuPathDB" id="FungiDB:SI65_03529"/>
<feature type="compositionally biased region" description="Basic and acidic residues" evidence="1">
    <location>
        <begin position="136"/>
        <end position="160"/>
    </location>
</feature>
<dbReference type="GO" id="GO:0042134">
    <property type="term" value="F:rRNA primary transcript binding"/>
    <property type="evidence" value="ECO:0007669"/>
    <property type="project" value="InterPro"/>
</dbReference>
<dbReference type="Pfam" id="PF20945">
    <property type="entry name" value="RMP1"/>
    <property type="match status" value="1"/>
</dbReference>
<dbReference type="AlphaFoldDB" id="A0A1E3BJB9"/>
<evidence type="ECO:0000256" key="1">
    <source>
        <dbReference type="SAM" id="MobiDB-lite"/>
    </source>
</evidence>
<evidence type="ECO:0000313" key="4">
    <source>
        <dbReference type="Proteomes" id="UP000094569"/>
    </source>
</evidence>
<sequence length="203" mass="23239">METEEVYAVHSMLHLIYHRNKNQHGKTKWWKWLSILKRVTLNLARSLDQRLLLPYGGNYSPIESHKRYLAMHVVPRCYVEFSTVVADGQFSTLGTVLLATLARLTKVTGIDRDLKKLSQAESKESRISRPNIKAPAKKEDVGEPVHRTEDIPRRAKDPETRNSPAPVTRPHDTVKKVRTVETEAPKKKKRKKNAIDDLFAGVL</sequence>
<comment type="caution">
    <text evidence="3">The sequence shown here is derived from an EMBL/GenBank/DDBJ whole genome shotgun (WGS) entry which is preliminary data.</text>
</comment>
<feature type="domain" description="RNase MRP protein 1 RNA binding" evidence="2">
    <location>
        <begin position="12"/>
        <end position="103"/>
    </location>
</feature>
<organism evidence="3 4">
    <name type="scientific">Aspergillus cristatus</name>
    <name type="common">Chinese Fuzhuan brick tea-fermentation fungus</name>
    <name type="synonym">Eurotium cristatum</name>
    <dbReference type="NCBI Taxonomy" id="573508"/>
    <lineage>
        <taxon>Eukaryota</taxon>
        <taxon>Fungi</taxon>
        <taxon>Dikarya</taxon>
        <taxon>Ascomycota</taxon>
        <taxon>Pezizomycotina</taxon>
        <taxon>Eurotiomycetes</taxon>
        <taxon>Eurotiomycetidae</taxon>
        <taxon>Eurotiales</taxon>
        <taxon>Aspergillaceae</taxon>
        <taxon>Aspergillus</taxon>
        <taxon>Aspergillus subgen. Aspergillus</taxon>
    </lineage>
</organism>
<dbReference type="GO" id="GO:0000294">
    <property type="term" value="P:nuclear-transcribed mRNA catabolic process, RNase MRP-dependent"/>
    <property type="evidence" value="ECO:0007669"/>
    <property type="project" value="TreeGrafter"/>
</dbReference>
<dbReference type="InterPro" id="IPR047205">
    <property type="entry name" value="RMP1"/>
</dbReference>
<dbReference type="OrthoDB" id="5414547at2759"/>
<dbReference type="STRING" id="573508.A0A1E3BJB9"/>
<proteinExistence type="predicted"/>
<accession>A0A1E3BJB9</accession>
<feature type="region of interest" description="Disordered" evidence="1">
    <location>
        <begin position="119"/>
        <end position="203"/>
    </location>
</feature>
<evidence type="ECO:0000313" key="3">
    <source>
        <dbReference type="EMBL" id="ODM20476.1"/>
    </source>
</evidence>
<name>A0A1E3BJB9_ASPCR</name>